<dbReference type="Gramene" id="KGN59698">
    <property type="protein sequence ID" value="KGN59698"/>
    <property type="gene ID" value="Csa_3G838770"/>
</dbReference>
<sequence length="1904" mass="212896">MDSYAPFLEKLRLPQPSLQRFAVASIFSKLRSAPKHLDSDSASGREAISQCLLHSSPAVVDQSVRELCRLVKESHIDVSRALIELQAALEGSESRFVDVFVKGLGFLVQFGFRKHNGSWQFGSAETHPFVKVLSCRVDVQAQLLHQIPLFMVQNKSLGMEAVCKFLSPFVNYSILKTQFSDSSSSLFARNLMSSIMSVCCSYPHEAMPILALLIQSLKYVPRRTLEDFWNFIHLVESLVDACTVMLRFVVNNGSHLKMEAQQSSIELLDTVLSLYACLDRHVCGCERILELSRYLLSVQKDLGMQYVPKLSSAFPPLFTILTKSELEHEQLLILKLLVSLLRWKAECEYANRATTRVPSEELLFVFPAISLMSSPSKSIKGAATELLSMLEKLLVRLIVTTKDEVEERGFQFPSIRTPGSIVVQLLEKLWFQGRSSLSSGFFLDFALYGQSNSKDDNDLPRKCWTSKLREYSLWIVERRKSLLPLTQFEELFVKAYAVAEMSFLVGAITSIMVVHHSLGTDAVELLAAIGTLDPKIGFQLLLLVLFYCNIFSRKDVQRQDMVLKLLGLLPSLASHSAMVPFIVETISPMLRKDSKPVLYATATRLLCQTWEINDRAFGSLQGVLLPKGFSDFNREGEICLSLSASIRDVCRKDADRGVDLILSVSACIESPDPINQALGFQDFYTAWDVIAENPLDYSANPVLANRWGAIDAEVYPEASKNIIGILLAVGTSTSPKREESLLLSLFVIAYPPITSLSLKPRKIRQQPILEFGTQMWLFESELNSWVLAWVFDLLSLEIFFFFLTFSLLDHRYRELSQVSLLERNFQDFKEKSTSVLFTEKNVDVLSAIKDFLVKIIFHEHSNRRRLVKEKRVAGSKIEKLLDVFPRLVFSSGVRSNVRQLPAAALLCHSFSSRKGNDPTRRTRDEHTSYENAMREIGDSLQLSRNIAMALLALESWKAFMERWLKSEVLSSDVRDTVVISEKTSKAANEILKRIIHVAEEALPRCAENMALAIGALCMVLPQAAHAVKSTASKFLLNWLFQHEHELHQWSSAISLGIISRCLHVTDHKLKFQIVSGLLEVLSVTKSTLVKGACGVGLGYSSHDLFSGVGIVDKSNLGGDKQTTKIKEVELLGTIVRSLSLMICQLTGSSKDMFEDLFALVPVHSSGISVDSQLLHKNGDPEDDVWGVAGLVLGLANTIGALYKIGAYDAVLKIKSLISSWFPHGNSVRSGSFDEVSIRVLSVGSCLALPTMTLFCHRLELVDGDELDHLISAYKEIISDLLPVKRSCTSHQNLLMASCIGAGNLLAGILNEGVHSIEVARVQDLLELFKRCYSNPYSPLIHFGGMLGVVTAMGVGVGSLFDVHPTISSVQTEHDLKETSHLLGPLLSSRVCEPLLTSIIQELYLVAQNSDDKKLQQYAAWALSFLRHNIWSKEFPNLRNLETDVSDSRSSPQNFPTDGVGMRLCNWLMQLNLSETGTATHTETLVTTLRCLSQAPRLPSLDWGAIIRRCMRYEDQVAELVPPSSALRKGIVREECLKFSLAHANQFDQLLIFLDELSDISRFRTLELNLQSCLLTHLAGLMKVFSNARVEKLFNDMKIYMSSFYSDQLLYNYEKHLLCISCWKGLYQCLDEANLNSLECIAHIEDFMVVLFTMLPTLSSSTNKEVDEIHSTKEWSEAIRCLSKARQTWLLNFLQISSDDLVPKDQKLFEVLKKMKAKAKLTRNGSLPMSELGKMKTLMLNLKSQDVWDVLVEVVAALQIAEGNVKRQWVVDVVEISCVSVHPSTAIQFVALLSSSFSKYMPLLTLDPQNVLNNLPVTLNSLLYTSAWSSIAESVASCLFASTERIYLATQSPNVDGTHGSQPIDESEIDAATSLLDVTHNTCVSLKDFLPFGEQLRLANMNIIT</sequence>
<dbReference type="STRING" id="3659.A0A0A0LD29"/>
<dbReference type="GO" id="GO:0010143">
    <property type="term" value="P:cutin biosynthetic process"/>
    <property type="evidence" value="ECO:0007669"/>
    <property type="project" value="EnsemblPlants"/>
</dbReference>
<reference evidence="2 3" key="3">
    <citation type="journal article" date="2010" name="BMC Genomics">
        <title>Transcriptome sequencing and comparative analysis of cucumber flowers with different sex types.</title>
        <authorList>
            <person name="Guo S."/>
            <person name="Zheng Y."/>
            <person name="Joung J.G."/>
            <person name="Liu S."/>
            <person name="Zhang Z."/>
            <person name="Crasta O.R."/>
            <person name="Sobral B.W."/>
            <person name="Xu Y."/>
            <person name="Huang S."/>
            <person name="Fei Z."/>
        </authorList>
    </citation>
    <scope>NUCLEOTIDE SEQUENCE [LARGE SCALE GENOMIC DNA]</scope>
    <source>
        <strain evidence="3">cv. 9930</strain>
    </source>
</reference>
<dbReference type="GO" id="GO:0005737">
    <property type="term" value="C:cytoplasm"/>
    <property type="evidence" value="ECO:0007669"/>
    <property type="project" value="EnsemblPlants"/>
</dbReference>
<evidence type="ECO:0000313" key="2">
    <source>
        <dbReference type="EMBL" id="KGN59698.1"/>
    </source>
</evidence>
<accession>A0A0A0LD29</accession>
<protein>
    <recommendedName>
        <fullName evidence="1">DUF3730 domain-containing protein</fullName>
    </recommendedName>
</protein>
<name>A0A0A0LD29_CUCSA</name>
<proteinExistence type="predicted"/>
<dbReference type="Pfam" id="PF12530">
    <property type="entry name" value="DUF3730"/>
    <property type="match status" value="2"/>
</dbReference>
<reference evidence="2 3" key="2">
    <citation type="journal article" date="2009" name="PLoS ONE">
        <title>An integrated genetic and cytogenetic map of the cucumber genome.</title>
        <authorList>
            <person name="Ren Y."/>
            <person name="Zhang Z."/>
            <person name="Liu J."/>
            <person name="Staub J.E."/>
            <person name="Han Y."/>
            <person name="Cheng Z."/>
            <person name="Li X."/>
            <person name="Lu J."/>
            <person name="Miao H."/>
            <person name="Kang H."/>
            <person name="Xie B."/>
            <person name="Gu X."/>
            <person name="Wang X."/>
            <person name="Du Y."/>
            <person name="Jin W."/>
            <person name="Huang S."/>
        </authorList>
    </citation>
    <scope>NUCLEOTIDE SEQUENCE [LARGE SCALE GENOMIC DNA]</scope>
    <source>
        <strain evidence="3">cv. 9930</strain>
    </source>
</reference>
<dbReference type="SUPFAM" id="SSF48371">
    <property type="entry name" value="ARM repeat"/>
    <property type="match status" value="1"/>
</dbReference>
<feature type="domain" description="DUF3730" evidence="1">
    <location>
        <begin position="543"/>
        <end position="737"/>
    </location>
</feature>
<reference evidence="2 3" key="1">
    <citation type="journal article" date="2009" name="Nat. Genet.">
        <title>The genome of the cucumber, Cucumis sativus L.</title>
        <authorList>
            <person name="Huang S."/>
            <person name="Li R."/>
            <person name="Zhang Z."/>
            <person name="Li L."/>
            <person name="Gu X."/>
            <person name="Fan W."/>
            <person name="Lucas W.J."/>
            <person name="Wang X."/>
            <person name="Xie B."/>
            <person name="Ni P."/>
            <person name="Ren Y."/>
            <person name="Zhu H."/>
            <person name="Li J."/>
            <person name="Lin K."/>
            <person name="Jin W."/>
            <person name="Fei Z."/>
            <person name="Li G."/>
            <person name="Staub J."/>
            <person name="Kilian A."/>
            <person name="van der Vossen E.A."/>
            <person name="Wu Y."/>
            <person name="Guo J."/>
            <person name="He J."/>
            <person name="Jia Z."/>
            <person name="Ren Y."/>
            <person name="Tian G."/>
            <person name="Lu Y."/>
            <person name="Ruan J."/>
            <person name="Qian W."/>
            <person name="Wang M."/>
            <person name="Huang Q."/>
            <person name="Li B."/>
            <person name="Xuan Z."/>
            <person name="Cao J."/>
            <person name="Asan"/>
            <person name="Wu Z."/>
            <person name="Zhang J."/>
            <person name="Cai Q."/>
            <person name="Bai Y."/>
            <person name="Zhao B."/>
            <person name="Han Y."/>
            <person name="Li Y."/>
            <person name="Li X."/>
            <person name="Wang S."/>
            <person name="Shi Q."/>
            <person name="Liu S."/>
            <person name="Cho W.K."/>
            <person name="Kim J.Y."/>
            <person name="Xu Y."/>
            <person name="Heller-Uszynska K."/>
            <person name="Miao H."/>
            <person name="Cheng Z."/>
            <person name="Zhang S."/>
            <person name="Wu J."/>
            <person name="Yang Y."/>
            <person name="Kang H."/>
            <person name="Li M."/>
            <person name="Liang H."/>
            <person name="Ren X."/>
            <person name="Shi Z."/>
            <person name="Wen M."/>
            <person name="Jian M."/>
            <person name="Yang H."/>
            <person name="Zhang G."/>
            <person name="Yang Z."/>
            <person name="Chen R."/>
            <person name="Liu S."/>
            <person name="Li J."/>
            <person name="Ma L."/>
            <person name="Liu H."/>
            <person name="Zhou Y."/>
            <person name="Zhao J."/>
            <person name="Fang X."/>
            <person name="Li G."/>
            <person name="Fang L."/>
            <person name="Li Y."/>
            <person name="Liu D."/>
            <person name="Zheng H."/>
            <person name="Zhang Y."/>
            <person name="Qin N."/>
            <person name="Li Z."/>
            <person name="Yang G."/>
            <person name="Yang S."/>
            <person name="Bolund L."/>
            <person name="Kristiansen K."/>
            <person name="Zheng H."/>
            <person name="Li S."/>
            <person name="Zhang X."/>
            <person name="Yang H."/>
            <person name="Wang J."/>
            <person name="Sun R."/>
            <person name="Zhang B."/>
            <person name="Jiang S."/>
            <person name="Wang J."/>
            <person name="Du Y."/>
            <person name="Li S."/>
        </authorList>
    </citation>
    <scope>NUCLEOTIDE SEQUENCE [LARGE SCALE GENOMIC DNA]</scope>
    <source>
        <strain evidence="3">cv. 9930</strain>
    </source>
</reference>
<dbReference type="PANTHER" id="PTHR16212">
    <property type="entry name" value="FOCADHESIN FAMILY MEMBER"/>
    <property type="match status" value="1"/>
</dbReference>
<dbReference type="GO" id="GO:0043447">
    <property type="term" value="P:alkane biosynthetic process"/>
    <property type="evidence" value="ECO:0007669"/>
    <property type="project" value="EnsemblPlants"/>
</dbReference>
<dbReference type="Proteomes" id="UP000029981">
    <property type="component" value="Chromosome 3"/>
</dbReference>
<dbReference type="GO" id="GO:0009793">
    <property type="term" value="P:embryo development ending in seed dormancy"/>
    <property type="evidence" value="ECO:0007669"/>
    <property type="project" value="EnsemblPlants"/>
</dbReference>
<dbReference type="OMA" id="MATYDAQ"/>
<dbReference type="eggNOG" id="ENOG502QQKG">
    <property type="taxonomic scope" value="Eukaryota"/>
</dbReference>
<reference evidence="2 3" key="4">
    <citation type="journal article" date="2011" name="BMC Genomics">
        <title>RNA-Seq improves annotation of protein-coding genes in the cucumber genome.</title>
        <authorList>
            <person name="Li Z."/>
            <person name="Zhang Z."/>
            <person name="Yan P."/>
            <person name="Huang S."/>
            <person name="Fei Z."/>
            <person name="Lin K."/>
        </authorList>
    </citation>
    <scope>NUCLEOTIDE SEQUENCE [LARGE SCALE GENOMIC DNA]</scope>
    <source>
        <strain evidence="3">cv. 9930</strain>
    </source>
</reference>
<keyword evidence="3" id="KW-1185">Reference proteome</keyword>
<feature type="domain" description="DUF3730" evidence="1">
    <location>
        <begin position="82"/>
        <end position="354"/>
    </location>
</feature>
<evidence type="ECO:0000313" key="3">
    <source>
        <dbReference type="Proteomes" id="UP000029981"/>
    </source>
</evidence>
<gene>
    <name evidence="2" type="ORF">Csa_3G838770</name>
</gene>
<dbReference type="InterPro" id="IPR022542">
    <property type="entry name" value="FOCAD/RST1_DUF3730"/>
</dbReference>
<evidence type="ECO:0000259" key="1">
    <source>
        <dbReference type="Pfam" id="PF12530"/>
    </source>
</evidence>
<dbReference type="InterPro" id="IPR045163">
    <property type="entry name" value="Focadhesin/RST1"/>
</dbReference>
<dbReference type="InterPro" id="IPR016024">
    <property type="entry name" value="ARM-type_fold"/>
</dbReference>
<dbReference type="EMBL" id="CM002924">
    <property type="protein sequence ID" value="KGN59698.1"/>
    <property type="molecule type" value="Genomic_DNA"/>
</dbReference>
<organism evidence="2 3">
    <name type="scientific">Cucumis sativus</name>
    <name type="common">Cucumber</name>
    <dbReference type="NCBI Taxonomy" id="3659"/>
    <lineage>
        <taxon>Eukaryota</taxon>
        <taxon>Viridiplantae</taxon>
        <taxon>Streptophyta</taxon>
        <taxon>Embryophyta</taxon>
        <taxon>Tracheophyta</taxon>
        <taxon>Spermatophyta</taxon>
        <taxon>Magnoliopsida</taxon>
        <taxon>eudicotyledons</taxon>
        <taxon>Gunneridae</taxon>
        <taxon>Pentapetalae</taxon>
        <taxon>rosids</taxon>
        <taxon>fabids</taxon>
        <taxon>Cucurbitales</taxon>
        <taxon>Cucurbitaceae</taxon>
        <taxon>Benincaseae</taxon>
        <taxon>Cucumis</taxon>
    </lineage>
</organism>
<dbReference type="GO" id="GO:1900369">
    <property type="term" value="P:negative regulation of post-transcriptional gene silencing by regulatory ncRNA"/>
    <property type="evidence" value="ECO:0007669"/>
    <property type="project" value="EnsemblPlants"/>
</dbReference>
<dbReference type="PANTHER" id="PTHR16212:SF4">
    <property type="entry name" value="FOCADHESIN"/>
    <property type="match status" value="1"/>
</dbReference>